<keyword evidence="1" id="KW-1133">Transmembrane helix</keyword>
<dbReference type="Proteomes" id="UP000199421">
    <property type="component" value="Unassembled WGS sequence"/>
</dbReference>
<evidence type="ECO:0008006" key="4">
    <source>
        <dbReference type="Google" id="ProtNLM"/>
    </source>
</evidence>
<evidence type="ECO:0000313" key="3">
    <source>
        <dbReference type="Proteomes" id="UP000199421"/>
    </source>
</evidence>
<dbReference type="Pfam" id="PF09919">
    <property type="entry name" value="DUF2149"/>
    <property type="match status" value="1"/>
</dbReference>
<accession>A0A1H7JI03</accession>
<keyword evidence="3" id="KW-1185">Reference proteome</keyword>
<reference evidence="3" key="1">
    <citation type="submission" date="2016-10" db="EMBL/GenBank/DDBJ databases">
        <authorList>
            <person name="Varghese N."/>
            <person name="Submissions S."/>
        </authorList>
    </citation>
    <scope>NUCLEOTIDE SEQUENCE [LARGE SCALE GENOMIC DNA]</scope>
    <source>
        <strain evidence="3">DSM 18733</strain>
    </source>
</reference>
<feature type="transmembrane region" description="Helical" evidence="1">
    <location>
        <begin position="20"/>
        <end position="45"/>
    </location>
</feature>
<gene>
    <name evidence="2" type="ORF">SAMN05661044_01018</name>
</gene>
<dbReference type="RefSeq" id="WP_093319400.1">
    <property type="nucleotide sequence ID" value="NZ_FOAF01000001.1"/>
</dbReference>
<dbReference type="InterPro" id="IPR018676">
    <property type="entry name" value="DUF2149"/>
</dbReference>
<dbReference type="OrthoDB" id="199365at2"/>
<protein>
    <recommendedName>
        <fullName evidence="4">DUF2149 domain-containing protein</fullName>
    </recommendedName>
</protein>
<dbReference type="EMBL" id="FOAF01000001">
    <property type="protein sequence ID" value="SEK74006.1"/>
    <property type="molecule type" value="Genomic_DNA"/>
</dbReference>
<organism evidence="2 3">
    <name type="scientific">Olivibacter domesticus</name>
    <name type="common">Pseudosphingobacterium domesticum</name>
    <dbReference type="NCBI Taxonomy" id="407022"/>
    <lineage>
        <taxon>Bacteria</taxon>
        <taxon>Pseudomonadati</taxon>
        <taxon>Bacteroidota</taxon>
        <taxon>Sphingobacteriia</taxon>
        <taxon>Sphingobacteriales</taxon>
        <taxon>Sphingobacteriaceae</taxon>
        <taxon>Olivibacter</taxon>
    </lineage>
</organism>
<name>A0A1H7JI03_OLID1</name>
<sequence length="114" mass="12500">MKLLSEHHSKQDQAPLEDPISGIANLFDVSVVLIVAMIIALMTALNMLELFDPNTEVTLTKKNAQGQMEIISKKGKEIKVKKLSPEEAAGHGERLGTAYQLEDGQIIYVPENDG</sequence>
<dbReference type="STRING" id="407022.SAMN05661044_01018"/>
<keyword evidence="1" id="KW-0812">Transmembrane</keyword>
<evidence type="ECO:0000313" key="2">
    <source>
        <dbReference type="EMBL" id="SEK74006.1"/>
    </source>
</evidence>
<keyword evidence="1" id="KW-0472">Membrane</keyword>
<dbReference type="AlphaFoldDB" id="A0A1H7JI03"/>
<proteinExistence type="predicted"/>
<evidence type="ECO:0000256" key="1">
    <source>
        <dbReference type="SAM" id="Phobius"/>
    </source>
</evidence>